<dbReference type="Gene3D" id="2.60.40.10">
    <property type="entry name" value="Immunoglobulins"/>
    <property type="match status" value="1"/>
</dbReference>
<dbReference type="SUPFAM" id="SSF51011">
    <property type="entry name" value="Glycosyl hydrolase domain"/>
    <property type="match status" value="1"/>
</dbReference>
<name>A0ABR9UV88_9CHRO</name>
<dbReference type="InterPro" id="IPR017853">
    <property type="entry name" value="GH"/>
</dbReference>
<gene>
    <name evidence="3" type="ORF">IQ230_17945</name>
</gene>
<comment type="caution">
    <text evidence="3">The sequence shown here is derived from an EMBL/GenBank/DDBJ whole genome shotgun (WGS) entry which is preliminary data.</text>
</comment>
<evidence type="ECO:0000259" key="2">
    <source>
        <dbReference type="SMART" id="SM00642"/>
    </source>
</evidence>
<dbReference type="InterPro" id="IPR013780">
    <property type="entry name" value="Glyco_hydro_b"/>
</dbReference>
<evidence type="ECO:0000256" key="1">
    <source>
        <dbReference type="ARBA" id="ARBA00008061"/>
    </source>
</evidence>
<dbReference type="InterPro" id="IPR004193">
    <property type="entry name" value="Glyco_hydro_13_N"/>
</dbReference>
<dbReference type="RefSeq" id="WP_193933643.1">
    <property type="nucleotide sequence ID" value="NZ_CAWPMZ010000084.1"/>
</dbReference>
<dbReference type="Proteomes" id="UP000651156">
    <property type="component" value="Unassembled WGS sequence"/>
</dbReference>
<dbReference type="Pfam" id="PF02922">
    <property type="entry name" value="CBM_48"/>
    <property type="match status" value="1"/>
</dbReference>
<dbReference type="Pfam" id="PF02806">
    <property type="entry name" value="Alpha-amylase_C"/>
    <property type="match status" value="1"/>
</dbReference>
<protein>
    <submittedName>
        <fullName evidence="3">Alpha amylase C-terminal domain-containing protein</fullName>
    </submittedName>
</protein>
<dbReference type="EMBL" id="JADEWN010000049">
    <property type="protein sequence ID" value="MBE9192201.1"/>
    <property type="molecule type" value="Genomic_DNA"/>
</dbReference>
<evidence type="ECO:0000313" key="3">
    <source>
        <dbReference type="EMBL" id="MBE9192201.1"/>
    </source>
</evidence>
<feature type="domain" description="Glycosyl hydrolase family 13 catalytic" evidence="2">
    <location>
        <begin position="119"/>
        <end position="463"/>
    </location>
</feature>
<dbReference type="InterPro" id="IPR006047">
    <property type="entry name" value="GH13_cat_dom"/>
</dbReference>
<dbReference type="SUPFAM" id="SSF51445">
    <property type="entry name" value="(Trans)glycosidases"/>
    <property type="match status" value="1"/>
</dbReference>
<sequence>MTNKIEFKLFAPRNKQAALMGSFSSWNQISMTKNEQGFFQTVIELEDGIYQYKFRVQQLNSNSEVEQWVDVIDPYSTDVNEAEGTSVLQVKDGKKIIDDYVWQYDNKALPENQEIVLYEIHVADFTRGDNNSDRQGKYNDIITKLDYLSDLGINTIQLMPVTEFTGSYSWGYKVRHFFATESSYGSTMDLKQLIDECHARGIRVIIDGIYKHSDEECPLILIDRDYWYYHSAKNPDDPDNYWGPEFNYEYYDEELDIKPAWQFVGDVVRFWIEEYHIDGIRFDALKQLGNYDFLYWIAQQAKQVAGKKSFYNVGEHIPETPEVTVDSGPMDGCWRESFRIFVLDYVSGKTFNLEQLKEVLDAKRQGFSYAANVVHYLASHDRNHLMVELGDRGIFDAAAFQRAKLAVVLQMTAVGIPMISMGEEFGQDTRQTPNQPNPLKWSLLENAANRNLWVHYQKLINLRNQNSALHTENIEFFHEDPDVKLLAYQRWNDSGSRVVVVVNLGDRHLTNYCVNNLPTDGNWRDWISNAVAQVSENNLYIDLPEYEAKVFVTDEDHFQIAVC</sequence>
<comment type="similarity">
    <text evidence="1">Belongs to the glycosyl hydrolase 13 family.</text>
</comment>
<reference evidence="3 4" key="1">
    <citation type="submission" date="2020-10" db="EMBL/GenBank/DDBJ databases">
        <authorList>
            <person name="Castelo-Branco R."/>
            <person name="Eusebio N."/>
            <person name="Adriana R."/>
            <person name="Vieira A."/>
            <person name="Brugerolle De Fraissinette N."/>
            <person name="Rezende De Castro R."/>
            <person name="Schneider M.P."/>
            <person name="Vasconcelos V."/>
            <person name="Leao P.N."/>
        </authorList>
    </citation>
    <scope>NUCLEOTIDE SEQUENCE [LARGE SCALE GENOMIC DNA]</scope>
    <source>
        <strain evidence="3 4">LEGE 06123</strain>
    </source>
</reference>
<dbReference type="PIRSF" id="PIRSF000463">
    <property type="entry name" value="GlgB"/>
    <property type="match status" value="1"/>
</dbReference>
<dbReference type="CDD" id="cd11350">
    <property type="entry name" value="AmyAc_4"/>
    <property type="match status" value="1"/>
</dbReference>
<dbReference type="InterPro" id="IPR013783">
    <property type="entry name" value="Ig-like_fold"/>
</dbReference>
<organism evidence="3 4">
    <name type="scientific">Gloeocapsopsis crepidinum LEGE 06123</name>
    <dbReference type="NCBI Taxonomy" id="588587"/>
    <lineage>
        <taxon>Bacteria</taxon>
        <taxon>Bacillati</taxon>
        <taxon>Cyanobacteriota</taxon>
        <taxon>Cyanophyceae</taxon>
        <taxon>Oscillatoriophycideae</taxon>
        <taxon>Chroococcales</taxon>
        <taxon>Chroococcaceae</taxon>
        <taxon>Gloeocapsopsis</taxon>
    </lineage>
</organism>
<dbReference type="SUPFAM" id="SSF81296">
    <property type="entry name" value="E set domains"/>
    <property type="match status" value="1"/>
</dbReference>
<accession>A0ABR9UV88</accession>
<proteinExistence type="inferred from homology"/>
<dbReference type="Gene3D" id="3.20.20.80">
    <property type="entry name" value="Glycosidases"/>
    <property type="match status" value="1"/>
</dbReference>
<dbReference type="Pfam" id="PF00128">
    <property type="entry name" value="Alpha-amylase"/>
    <property type="match status" value="1"/>
</dbReference>
<dbReference type="Gene3D" id="2.60.40.1180">
    <property type="entry name" value="Golgi alpha-mannosidase II"/>
    <property type="match status" value="1"/>
</dbReference>
<dbReference type="InterPro" id="IPR006048">
    <property type="entry name" value="A-amylase/branching_C"/>
</dbReference>
<keyword evidence="4" id="KW-1185">Reference proteome</keyword>
<dbReference type="InterPro" id="IPR037439">
    <property type="entry name" value="Branching_enzy"/>
</dbReference>
<dbReference type="InterPro" id="IPR014756">
    <property type="entry name" value="Ig_E-set"/>
</dbReference>
<dbReference type="SMART" id="SM00642">
    <property type="entry name" value="Aamy"/>
    <property type="match status" value="1"/>
</dbReference>
<evidence type="ECO:0000313" key="4">
    <source>
        <dbReference type="Proteomes" id="UP000651156"/>
    </source>
</evidence>
<dbReference type="PANTHER" id="PTHR43002">
    <property type="entry name" value="GLYCOGEN DEBRANCHING ENZYME"/>
    <property type="match status" value="1"/>
</dbReference>
<dbReference type="CDD" id="cd02859">
    <property type="entry name" value="E_set_AMPKbeta_like_N"/>
    <property type="match status" value="1"/>
</dbReference>